<evidence type="ECO:0000256" key="1">
    <source>
        <dbReference type="SAM" id="MobiDB-lite"/>
    </source>
</evidence>
<keyword evidence="2" id="KW-0547">Nucleotide-binding</keyword>
<dbReference type="AlphaFoldDB" id="A0A9X4KL25"/>
<dbReference type="Proteomes" id="UP001153387">
    <property type="component" value="Unassembled WGS sequence"/>
</dbReference>
<proteinExistence type="predicted"/>
<organism evidence="2 3">
    <name type="scientific">Cohnella ginsengisoli</name>
    <dbReference type="NCBI Taxonomy" id="425004"/>
    <lineage>
        <taxon>Bacteria</taxon>
        <taxon>Bacillati</taxon>
        <taxon>Bacillota</taxon>
        <taxon>Bacilli</taxon>
        <taxon>Bacillales</taxon>
        <taxon>Paenibacillaceae</taxon>
        <taxon>Cohnella</taxon>
    </lineage>
</organism>
<dbReference type="EMBL" id="JAPDHZ010000004">
    <property type="protein sequence ID" value="MDG0793374.1"/>
    <property type="molecule type" value="Genomic_DNA"/>
</dbReference>
<name>A0A9X4KL25_9BACL</name>
<reference evidence="2 3" key="1">
    <citation type="submission" date="2022-10" db="EMBL/GenBank/DDBJ databases">
        <title>Comparative genomic analysis of Cohnella hashimotonis sp. nov., isolated from the International Space Station.</title>
        <authorList>
            <person name="Simpson A."/>
            <person name="Venkateswaran K."/>
        </authorList>
    </citation>
    <scope>NUCLEOTIDE SEQUENCE [LARGE SCALE GENOMIC DNA]</scope>
    <source>
        <strain evidence="2 3">DSM 18997</strain>
    </source>
</reference>
<keyword evidence="2" id="KW-0378">Hydrolase</keyword>
<accession>A0A9X4KL25</accession>
<comment type="caution">
    <text evidence="2">The sequence shown here is derived from an EMBL/GenBank/DDBJ whole genome shotgun (WGS) entry which is preliminary data.</text>
</comment>
<feature type="region of interest" description="Disordered" evidence="1">
    <location>
        <begin position="438"/>
        <end position="458"/>
    </location>
</feature>
<dbReference type="GO" id="GO:0004386">
    <property type="term" value="F:helicase activity"/>
    <property type="evidence" value="ECO:0007669"/>
    <property type="project" value="UniProtKB-KW"/>
</dbReference>
<sequence length="623" mass="67005">MKTRDIVAELPKGALAWLREGPWTAGRLAHGRSLAEALADPSRAAEWAEAAPPLARDTLALIVQRFGPAPFPEEKLAPEGGRPPFGWTGAELRLAVQLLRRDGIVFALDRPWGDRLLLVPADMCAVWRRLLLPLRVTPLPEGAWMDSCDAAASPLSHELVAAWSAIRRSGLTLTAKGAPRKQDAAKLAAAMRLASEDIPPLTVPPAWEALPASAVLALLLGRSIGMLKRRGQAIAAEPDKAAEAWLALPAAEAELRLLEQAADSLLAAGAPGAWLAAESLRDLAPMRWYLAADIAKALPTKEAAGAAEAWIRFLRAAGWMETGSGAEGAALRWIIEPNPGRLMASADGYDRYELMPDLEAIVPPEVPPGARWELELLARRLSEDVVAVYRIDAGACRRAQADGTSLEQARSALERGSGAPLPGAVDIALRDWFHAAPANSAGQPARPSETPPPDKSPLRVLSVERPIVRRDESHDEATHGDFFGCADAAARIDGAGPARSWDAKAPILSRRLYPGADGVPPGWLRQPAAYHASTRKEIVERAIGWRAGLRLSKDGAWIDFVPERVVPDEHGGWRVRGRPFVREAGSGKPVLAENPVDLEALEIGTLMISLPEAEHAEIYRPIT</sequence>
<keyword evidence="3" id="KW-1185">Reference proteome</keyword>
<evidence type="ECO:0000313" key="2">
    <source>
        <dbReference type="EMBL" id="MDG0793374.1"/>
    </source>
</evidence>
<dbReference type="RefSeq" id="WP_277567167.1">
    <property type="nucleotide sequence ID" value="NZ_JAPDHZ010000004.1"/>
</dbReference>
<protein>
    <submittedName>
        <fullName evidence="2">Helicase-associated domain-containing protein</fullName>
    </submittedName>
</protein>
<evidence type="ECO:0000313" key="3">
    <source>
        <dbReference type="Proteomes" id="UP001153387"/>
    </source>
</evidence>
<gene>
    <name evidence="2" type="ORF">OMP38_22935</name>
</gene>
<keyword evidence="2" id="KW-0347">Helicase</keyword>
<keyword evidence="2" id="KW-0067">ATP-binding</keyword>